<evidence type="ECO:0000259" key="2">
    <source>
        <dbReference type="Pfam" id="PF01266"/>
    </source>
</evidence>
<evidence type="ECO:0000313" key="4">
    <source>
        <dbReference type="Proteomes" id="UP001214854"/>
    </source>
</evidence>
<proteinExistence type="predicted"/>
<protein>
    <submittedName>
        <fullName evidence="3">FAD-dependent oxidoreductase</fullName>
    </submittedName>
</protein>
<dbReference type="PANTHER" id="PTHR13847:SF201">
    <property type="entry name" value="PUTATIBE OXIDOREDUCTASE"/>
    <property type="match status" value="1"/>
</dbReference>
<feature type="domain" description="FAD dependent oxidoreductase" evidence="2">
    <location>
        <begin position="34"/>
        <end position="385"/>
    </location>
</feature>
<organism evidence="3 4">
    <name type="scientific">Asticcacaulis aquaticus</name>
    <dbReference type="NCBI Taxonomy" id="2984212"/>
    <lineage>
        <taxon>Bacteria</taxon>
        <taxon>Pseudomonadati</taxon>
        <taxon>Pseudomonadota</taxon>
        <taxon>Alphaproteobacteria</taxon>
        <taxon>Caulobacterales</taxon>
        <taxon>Caulobacteraceae</taxon>
        <taxon>Asticcacaulis</taxon>
    </lineage>
</organism>
<dbReference type="PRINTS" id="PR00420">
    <property type="entry name" value="RNGMNOXGNASE"/>
</dbReference>
<keyword evidence="1" id="KW-0560">Oxidoreductase</keyword>
<dbReference type="EMBL" id="JAQQKX010000002">
    <property type="protein sequence ID" value="MDC7682273.1"/>
    <property type="molecule type" value="Genomic_DNA"/>
</dbReference>
<gene>
    <name evidence="3" type="ORF">PQU92_03240</name>
</gene>
<dbReference type="RefSeq" id="WP_272746783.1">
    <property type="nucleotide sequence ID" value="NZ_JAQQKX010000002.1"/>
</dbReference>
<keyword evidence="4" id="KW-1185">Reference proteome</keyword>
<comment type="caution">
    <text evidence="3">The sequence shown here is derived from an EMBL/GenBank/DDBJ whole genome shotgun (WGS) entry which is preliminary data.</text>
</comment>
<dbReference type="Gene3D" id="3.50.50.60">
    <property type="entry name" value="FAD/NAD(P)-binding domain"/>
    <property type="match status" value="1"/>
</dbReference>
<sequence>MNASKDLRTGDPVWLSHPVPRLGTGALKRDRRTDIVIIGAGVTGAMAAEALTDEGFRVIVLDRRPPLKGSTAATTALLQYEIDNPLTELTRQIGHDKACRAWRRSKLALDSLAARVELLGIPCAMKRSASLYLSGNVLDPGGLKREGEMRRAIGLPNDYLTRKGLAERFGIDRAAALLTTQNLTVQPLRMAAGFHRAAMSRGAEILCPVEVAAVETHRDGVTLRTRNGPVIEARYLIYATGYETPTAIRQSRHSIHSTYAIATKPQPDKLWPEQVMIWEASDPYLYMRTTSDGRVICGGEDEAFSNADHRDSLLTGKTKRLEEKLKTMFPQLDTRADFAWCGSFGASLTGLPTIGAVPGMKNVFAILAYGGNGITFSRLAAEILSAALSGHEDPDAELFRF</sequence>
<dbReference type="PANTHER" id="PTHR13847">
    <property type="entry name" value="SARCOSINE DEHYDROGENASE-RELATED"/>
    <property type="match status" value="1"/>
</dbReference>
<accession>A0ABT5HQC4</accession>
<name>A0ABT5HQC4_9CAUL</name>
<dbReference type="Proteomes" id="UP001214854">
    <property type="component" value="Unassembled WGS sequence"/>
</dbReference>
<evidence type="ECO:0000256" key="1">
    <source>
        <dbReference type="ARBA" id="ARBA00023002"/>
    </source>
</evidence>
<dbReference type="InterPro" id="IPR036188">
    <property type="entry name" value="FAD/NAD-bd_sf"/>
</dbReference>
<dbReference type="SUPFAM" id="SSF51905">
    <property type="entry name" value="FAD/NAD(P)-binding domain"/>
    <property type="match status" value="1"/>
</dbReference>
<dbReference type="Pfam" id="PF01266">
    <property type="entry name" value="DAO"/>
    <property type="match status" value="1"/>
</dbReference>
<dbReference type="InterPro" id="IPR006076">
    <property type="entry name" value="FAD-dep_OxRdtase"/>
</dbReference>
<evidence type="ECO:0000313" key="3">
    <source>
        <dbReference type="EMBL" id="MDC7682273.1"/>
    </source>
</evidence>
<dbReference type="Gene3D" id="3.30.9.10">
    <property type="entry name" value="D-Amino Acid Oxidase, subunit A, domain 2"/>
    <property type="match status" value="1"/>
</dbReference>
<reference evidence="3 4" key="1">
    <citation type="submission" date="2023-01" db="EMBL/GenBank/DDBJ databases">
        <title>Novel species of the genus Asticcacaulis isolated from rivers.</title>
        <authorList>
            <person name="Lu H."/>
        </authorList>
    </citation>
    <scope>NUCLEOTIDE SEQUENCE [LARGE SCALE GENOMIC DNA]</scope>
    <source>
        <strain evidence="3 4">BYS171W</strain>
    </source>
</reference>